<proteinExistence type="predicted"/>
<dbReference type="RefSeq" id="WP_083580298.1">
    <property type="nucleotide sequence ID" value="NZ_BMFL01000024.1"/>
</dbReference>
<evidence type="ECO:0000313" key="1">
    <source>
        <dbReference type="EMBL" id="GGF09863.1"/>
    </source>
</evidence>
<dbReference type="InterPro" id="IPR003718">
    <property type="entry name" value="OsmC/Ohr_fam"/>
</dbReference>
<organism evidence="2 3">
    <name type="scientific">Chishuiella changwenlii</name>
    <dbReference type="NCBI Taxonomy" id="1434701"/>
    <lineage>
        <taxon>Bacteria</taxon>
        <taxon>Pseudomonadati</taxon>
        <taxon>Bacteroidota</taxon>
        <taxon>Flavobacteriia</taxon>
        <taxon>Flavobacteriales</taxon>
        <taxon>Weeksellaceae</taxon>
        <taxon>Chishuiella</taxon>
    </lineage>
</organism>
<dbReference type="InterPro" id="IPR036102">
    <property type="entry name" value="OsmC/Ohrsf"/>
</dbReference>
<dbReference type="InterPro" id="IPR015946">
    <property type="entry name" value="KH_dom-like_a/b"/>
</dbReference>
<evidence type="ECO:0000313" key="2">
    <source>
        <dbReference type="EMBL" id="SHK78542.1"/>
    </source>
</evidence>
<dbReference type="STRING" id="1434701.SAMN05443634_103252"/>
<reference evidence="1" key="1">
    <citation type="journal article" date="2014" name="Int. J. Syst. Evol. Microbiol.">
        <title>Complete genome of a new Firmicutes species belonging to the dominant human colonic microbiota ('Ruminococcus bicirculans') reveals two chromosomes and a selective capacity to utilize plant glucans.</title>
        <authorList>
            <consortium name="NISC Comparative Sequencing Program"/>
            <person name="Wegmann U."/>
            <person name="Louis P."/>
            <person name="Goesmann A."/>
            <person name="Henrissat B."/>
            <person name="Duncan S.H."/>
            <person name="Flint H.J."/>
        </authorList>
    </citation>
    <scope>NUCLEOTIDE SEQUENCE</scope>
    <source>
        <strain evidence="1">CGMCC 1.12707</strain>
    </source>
</reference>
<name>A0A1M6VAN0_9FLAO</name>
<dbReference type="SUPFAM" id="SSF82784">
    <property type="entry name" value="OsmC-like"/>
    <property type="match status" value="1"/>
</dbReference>
<dbReference type="Gene3D" id="3.30.300.20">
    <property type="match status" value="1"/>
</dbReference>
<dbReference type="PANTHER" id="PTHR39624:SF2">
    <property type="entry name" value="OSMC-LIKE PROTEIN"/>
    <property type="match status" value="1"/>
</dbReference>
<reference evidence="3" key="2">
    <citation type="submission" date="2016-11" db="EMBL/GenBank/DDBJ databases">
        <authorList>
            <person name="Varghese N."/>
            <person name="Submissions S."/>
        </authorList>
    </citation>
    <scope>NUCLEOTIDE SEQUENCE [LARGE SCALE GENOMIC DNA]</scope>
    <source>
        <strain evidence="3">DSM 27989</strain>
    </source>
</reference>
<dbReference type="OrthoDB" id="9791538at2"/>
<sequence length="133" mass="15054">MNNVKVSSTITDEQYITSNKIRQHHLIVDEPIEKGGKDTAPTPTELLGVALASCTTITLQMYMGFKEIPFENINVETDFEVKTTESILFKRSITIEGEFDEKQQTRLLKVANSCPVHKILEKGHQVETKISFK</sequence>
<dbReference type="AlphaFoldDB" id="A0A1M6VAN0"/>
<dbReference type="Proteomes" id="UP000184120">
    <property type="component" value="Unassembled WGS sequence"/>
</dbReference>
<dbReference type="EMBL" id="BMFL01000024">
    <property type="protein sequence ID" value="GGF09863.1"/>
    <property type="molecule type" value="Genomic_DNA"/>
</dbReference>
<reference evidence="2" key="3">
    <citation type="submission" date="2016-11" db="EMBL/GenBank/DDBJ databases">
        <authorList>
            <person name="Jaros S."/>
            <person name="Januszkiewicz K."/>
            <person name="Wedrychowicz H."/>
        </authorList>
    </citation>
    <scope>NUCLEOTIDE SEQUENCE [LARGE SCALE GENOMIC DNA]</scope>
    <source>
        <strain evidence="2">DSM 27989</strain>
    </source>
</reference>
<dbReference type="EMBL" id="FRBH01000003">
    <property type="protein sequence ID" value="SHK78542.1"/>
    <property type="molecule type" value="Genomic_DNA"/>
</dbReference>
<dbReference type="Pfam" id="PF02566">
    <property type="entry name" value="OsmC"/>
    <property type="match status" value="1"/>
</dbReference>
<evidence type="ECO:0000313" key="4">
    <source>
        <dbReference type="Proteomes" id="UP000650994"/>
    </source>
</evidence>
<protein>
    <submittedName>
        <fullName evidence="1">Peroxiredoxin</fullName>
    </submittedName>
    <submittedName>
        <fullName evidence="2">Putative redox protein</fullName>
    </submittedName>
</protein>
<evidence type="ECO:0000313" key="3">
    <source>
        <dbReference type="Proteomes" id="UP000184120"/>
    </source>
</evidence>
<keyword evidence="4" id="KW-1185">Reference proteome</keyword>
<dbReference type="PANTHER" id="PTHR39624">
    <property type="entry name" value="PROTEIN INVOLVED IN RIMO-MEDIATED BETA-METHYLTHIOLATION OF RIBOSOMAL PROTEIN S12 YCAO"/>
    <property type="match status" value="1"/>
</dbReference>
<accession>A0A1M6VAN0</accession>
<gene>
    <name evidence="1" type="ORF">GCM10010984_28780</name>
    <name evidence="2" type="ORF">SAMN05443634_103252</name>
</gene>
<reference evidence="1" key="5">
    <citation type="submission" date="2024-05" db="EMBL/GenBank/DDBJ databases">
        <authorList>
            <person name="Sun Q."/>
            <person name="Zhou Y."/>
        </authorList>
    </citation>
    <scope>NUCLEOTIDE SEQUENCE</scope>
    <source>
        <strain evidence="1">CGMCC 1.12707</strain>
    </source>
</reference>
<reference evidence="4" key="4">
    <citation type="journal article" date="2019" name="Int. J. Syst. Evol. Microbiol.">
        <title>The Global Catalogue of Microorganisms (GCM) 10K type strain sequencing project: providing services to taxonomists for standard genome sequencing and annotation.</title>
        <authorList>
            <consortium name="The Broad Institute Genomics Platform"/>
            <consortium name="The Broad Institute Genome Sequencing Center for Infectious Disease"/>
            <person name="Wu L."/>
            <person name="Ma J."/>
        </authorList>
    </citation>
    <scope>NUCLEOTIDE SEQUENCE [LARGE SCALE GENOMIC DNA]</scope>
    <source>
        <strain evidence="4">CGMCC 1.12707</strain>
    </source>
</reference>
<dbReference type="Proteomes" id="UP000650994">
    <property type="component" value="Unassembled WGS sequence"/>
</dbReference>